<dbReference type="Gene3D" id="2.40.50.140">
    <property type="entry name" value="Nucleic acid-binding proteins"/>
    <property type="match status" value="1"/>
</dbReference>
<dbReference type="Pfam" id="PF01336">
    <property type="entry name" value="tRNA_anti-codon"/>
    <property type="match status" value="1"/>
</dbReference>
<protein>
    <submittedName>
        <fullName evidence="4">Putative HD superfamily hydrolase</fullName>
    </submittedName>
</protein>
<sequence>MDFKQISELKAGNRTDSFYVIKSVSSRVSSNNKKFLDLIVGDKSGEISAKLWDASTEDEELYKENKLVKIRAAVVEWQNNLQLKIDKIRLVTEQDGIEIKDFVPSAPYEADDMYIVMLDYIERIKNKDIKDIVNYIIENAGDKLMNFPAAKKNHHSIRSGLLYHITTMLKAAEALSKVYVFINTDLLYAGVILHDMSKLEEMDASELGIVTSYTIEGQLLGHIVMGVEKIGEAAKKIGADKEISMILQHMILAHHYEPEYGSPKKPMFPEAEMLHYLDDMDATMFDMKKAVDSVKPGEVSEPVWSLEKRRMYNSKFDKEYIEDEKK</sequence>
<keyword evidence="1 4" id="KW-0378">Hydrolase</keyword>
<dbReference type="SUPFAM" id="SSF109604">
    <property type="entry name" value="HD-domain/PDEase-like"/>
    <property type="match status" value="1"/>
</dbReference>
<feature type="domain" description="HD" evidence="3">
    <location>
        <begin position="163"/>
        <end position="282"/>
    </location>
</feature>
<evidence type="ECO:0000313" key="5">
    <source>
        <dbReference type="Proteomes" id="UP000013523"/>
    </source>
</evidence>
<evidence type="ECO:0000259" key="2">
    <source>
        <dbReference type="Pfam" id="PF01336"/>
    </source>
</evidence>
<evidence type="ECO:0000313" key="4">
    <source>
        <dbReference type="EMBL" id="AGK97241.1"/>
    </source>
</evidence>
<dbReference type="InterPro" id="IPR004365">
    <property type="entry name" value="NA-bd_OB_tRNA"/>
</dbReference>
<dbReference type="eggNOG" id="COG3481">
    <property type="taxonomic scope" value="Bacteria"/>
</dbReference>
<dbReference type="RefSeq" id="WP_015615545.1">
    <property type="nucleotide sequence ID" value="NC_021182.1"/>
</dbReference>
<dbReference type="Proteomes" id="UP000013523">
    <property type="component" value="Chromosome"/>
</dbReference>
<dbReference type="CDD" id="cd04492">
    <property type="entry name" value="YhaM_OBF_like"/>
    <property type="match status" value="1"/>
</dbReference>
<dbReference type="PANTHER" id="PTHR37294:SF1">
    <property type="entry name" value="3'-5' EXORIBONUCLEASE YHAM"/>
    <property type="match status" value="1"/>
</dbReference>
<feature type="domain" description="OB" evidence="2">
    <location>
        <begin position="27"/>
        <end position="90"/>
    </location>
</feature>
<dbReference type="GO" id="GO:0003676">
    <property type="term" value="F:nucleic acid binding"/>
    <property type="evidence" value="ECO:0007669"/>
    <property type="project" value="InterPro"/>
</dbReference>
<proteinExistence type="predicted"/>
<dbReference type="PATRIC" id="fig|86416.3.peg.2361"/>
<accession>R4K6A0</accession>
<organism evidence="4 5">
    <name type="scientific">Clostridium pasteurianum BC1</name>
    <dbReference type="NCBI Taxonomy" id="86416"/>
    <lineage>
        <taxon>Bacteria</taxon>
        <taxon>Bacillati</taxon>
        <taxon>Bacillota</taxon>
        <taxon>Clostridia</taxon>
        <taxon>Eubacteriales</taxon>
        <taxon>Clostridiaceae</taxon>
        <taxon>Clostridium</taxon>
    </lineage>
</organism>
<dbReference type="AlphaFoldDB" id="R4K6A0"/>
<dbReference type="Pfam" id="PF01966">
    <property type="entry name" value="HD"/>
    <property type="match status" value="1"/>
</dbReference>
<dbReference type="SUPFAM" id="SSF50249">
    <property type="entry name" value="Nucleic acid-binding proteins"/>
    <property type="match status" value="1"/>
</dbReference>
<dbReference type="InterPro" id="IPR012340">
    <property type="entry name" value="NA-bd_OB-fold"/>
</dbReference>
<reference evidence="4 5" key="1">
    <citation type="submission" date="2012-01" db="EMBL/GenBank/DDBJ databases">
        <title>Complete sequence of chromosome of Clostridium pasteurianum BC1.</title>
        <authorList>
            <consortium name="US DOE Joint Genome Institute"/>
            <person name="Lucas S."/>
            <person name="Han J."/>
            <person name="Lapidus A."/>
            <person name="Cheng J.-F."/>
            <person name="Goodwin L."/>
            <person name="Pitluck S."/>
            <person name="Peters L."/>
            <person name="Mikhailova N."/>
            <person name="Teshima H."/>
            <person name="Detter J.C."/>
            <person name="Han C."/>
            <person name="Tapia R."/>
            <person name="Land M."/>
            <person name="Hauser L."/>
            <person name="Kyrpides N."/>
            <person name="Ivanova N."/>
            <person name="Pagani I."/>
            <person name="Dunn J."/>
            <person name="Taghavi S."/>
            <person name="Francis A."/>
            <person name="van der Lelie D."/>
            <person name="Woyke T."/>
        </authorList>
    </citation>
    <scope>NUCLEOTIDE SEQUENCE [LARGE SCALE GENOMIC DNA]</scope>
    <source>
        <strain evidence="4 5">BC1</strain>
    </source>
</reference>
<dbReference type="EMBL" id="CP003261">
    <property type="protein sequence ID" value="AGK97241.1"/>
    <property type="molecule type" value="Genomic_DNA"/>
</dbReference>
<name>R4K6A0_CLOPA</name>
<dbReference type="Gene3D" id="1.10.3210.10">
    <property type="entry name" value="Hypothetical protein af1432"/>
    <property type="match status" value="1"/>
</dbReference>
<dbReference type="OrthoDB" id="9778453at2"/>
<dbReference type="GO" id="GO:0031125">
    <property type="term" value="P:rRNA 3'-end processing"/>
    <property type="evidence" value="ECO:0007669"/>
    <property type="project" value="TreeGrafter"/>
</dbReference>
<dbReference type="GO" id="GO:0016787">
    <property type="term" value="F:hydrolase activity"/>
    <property type="evidence" value="ECO:0007669"/>
    <property type="project" value="UniProtKB-KW"/>
</dbReference>
<gene>
    <name evidence="4" type="ORF">Clopa_2378</name>
</gene>
<keyword evidence="5" id="KW-1185">Reference proteome</keyword>
<dbReference type="HOGENOM" id="CLU_056349_2_0_9"/>
<evidence type="ECO:0000256" key="1">
    <source>
        <dbReference type="ARBA" id="ARBA00022801"/>
    </source>
</evidence>
<dbReference type="KEGG" id="cpas:Clopa_2378"/>
<dbReference type="STRING" id="86416.Clopa_2378"/>
<dbReference type="PANTHER" id="PTHR37294">
    <property type="entry name" value="3'-5' EXORIBONUCLEASE YHAM"/>
    <property type="match status" value="1"/>
</dbReference>
<evidence type="ECO:0000259" key="3">
    <source>
        <dbReference type="Pfam" id="PF01966"/>
    </source>
</evidence>
<dbReference type="InterPro" id="IPR050798">
    <property type="entry name" value="YhaM_exoribonuc/phosphodiest"/>
</dbReference>
<dbReference type="InterPro" id="IPR006674">
    <property type="entry name" value="HD_domain"/>
</dbReference>